<evidence type="ECO:0000313" key="1">
    <source>
        <dbReference type="EMBL" id="GEY90467.1"/>
    </source>
</evidence>
<gene>
    <name evidence="1" type="ORF">Tci_462441</name>
</gene>
<organism evidence="1">
    <name type="scientific">Tanacetum cinerariifolium</name>
    <name type="common">Dalmatian daisy</name>
    <name type="synonym">Chrysanthemum cinerariifolium</name>
    <dbReference type="NCBI Taxonomy" id="118510"/>
    <lineage>
        <taxon>Eukaryota</taxon>
        <taxon>Viridiplantae</taxon>
        <taxon>Streptophyta</taxon>
        <taxon>Embryophyta</taxon>
        <taxon>Tracheophyta</taxon>
        <taxon>Spermatophyta</taxon>
        <taxon>Magnoliopsida</taxon>
        <taxon>eudicotyledons</taxon>
        <taxon>Gunneridae</taxon>
        <taxon>Pentapetalae</taxon>
        <taxon>asterids</taxon>
        <taxon>campanulids</taxon>
        <taxon>Asterales</taxon>
        <taxon>Asteraceae</taxon>
        <taxon>Asteroideae</taxon>
        <taxon>Anthemideae</taxon>
        <taxon>Anthemidinae</taxon>
        <taxon>Tanacetum</taxon>
    </lineage>
</organism>
<feature type="non-terminal residue" evidence="1">
    <location>
        <position position="297"/>
    </location>
</feature>
<proteinExistence type="predicted"/>
<dbReference type="AlphaFoldDB" id="A0A699HVB9"/>
<reference evidence="1" key="1">
    <citation type="journal article" date="2019" name="Sci. Rep.">
        <title>Draft genome of Tanacetum cinerariifolium, the natural source of mosquito coil.</title>
        <authorList>
            <person name="Yamashiro T."/>
            <person name="Shiraishi A."/>
            <person name="Satake H."/>
            <person name="Nakayama K."/>
        </authorList>
    </citation>
    <scope>NUCLEOTIDE SEQUENCE</scope>
</reference>
<protein>
    <submittedName>
        <fullName evidence="1">Uncharacterized protein</fullName>
    </submittedName>
</protein>
<comment type="caution">
    <text evidence="1">The sequence shown here is derived from an EMBL/GenBank/DDBJ whole genome shotgun (WGS) entry which is preliminary data.</text>
</comment>
<sequence>MKLQEALDEEAIFEEQILTLMHRFADRFTERMVEINNLMVLQDHPIIDYGKYALGCMTGADMKKCVYLKSVRDELLRMFGRITEWEALVKQFSHRNVKVATELMIERISGEGGLSSEFVGLLNDLGLEVLWGRVIEKSVVGKIYKSMVEEGLTVGNGYACATNSDIKKPIWTFTRCAIVDPYFSSSFNGDSITITTRSSIKSICDFNIMDVDVTKDDVVDIMNGRFNFRRTSLTGFPAQSIRSSNAIALDSSYLLVLIIETSQSRQRVDTSLIHLESGKSPTAKLFDVDSGRVSIHH</sequence>
<name>A0A699HVB9_TANCI</name>
<accession>A0A699HVB9</accession>
<dbReference type="EMBL" id="BKCJ010221004">
    <property type="protein sequence ID" value="GEY90467.1"/>
    <property type="molecule type" value="Genomic_DNA"/>
</dbReference>